<dbReference type="EMBL" id="JAFCMP010000537">
    <property type="protein sequence ID" value="KAG5176372.1"/>
    <property type="molecule type" value="Genomic_DNA"/>
</dbReference>
<comment type="caution">
    <text evidence="2">The sequence shown here is derived from an EMBL/GenBank/DDBJ whole genome shotgun (WGS) entry which is preliminary data.</text>
</comment>
<name>A0A835YJ85_9STRA</name>
<reference evidence="2" key="1">
    <citation type="submission" date="2021-02" db="EMBL/GenBank/DDBJ databases">
        <title>First Annotated Genome of the Yellow-green Alga Tribonema minus.</title>
        <authorList>
            <person name="Mahan K.M."/>
        </authorList>
    </citation>
    <scope>NUCLEOTIDE SEQUENCE</scope>
    <source>
        <strain evidence="2">UTEX B ZZ1240</strain>
    </source>
</reference>
<evidence type="ECO:0000313" key="2">
    <source>
        <dbReference type="EMBL" id="KAG5176372.1"/>
    </source>
</evidence>
<protein>
    <submittedName>
        <fullName evidence="2">Uncharacterized protein</fullName>
    </submittedName>
</protein>
<proteinExistence type="predicted"/>
<evidence type="ECO:0000313" key="3">
    <source>
        <dbReference type="Proteomes" id="UP000664859"/>
    </source>
</evidence>
<evidence type="ECO:0000256" key="1">
    <source>
        <dbReference type="SAM" id="MobiDB-lite"/>
    </source>
</evidence>
<dbReference type="AlphaFoldDB" id="A0A835YJ85"/>
<feature type="region of interest" description="Disordered" evidence="1">
    <location>
        <begin position="244"/>
        <end position="314"/>
    </location>
</feature>
<feature type="compositionally biased region" description="Gly residues" evidence="1">
    <location>
        <begin position="300"/>
        <end position="314"/>
    </location>
</feature>
<gene>
    <name evidence="2" type="ORF">JKP88DRAFT_249475</name>
</gene>
<feature type="compositionally biased region" description="Polar residues" evidence="1">
    <location>
        <begin position="281"/>
        <end position="293"/>
    </location>
</feature>
<dbReference type="Proteomes" id="UP000664859">
    <property type="component" value="Unassembled WGS sequence"/>
</dbReference>
<accession>A0A835YJ85</accession>
<dbReference type="OrthoDB" id="68966at2759"/>
<keyword evidence="3" id="KW-1185">Reference proteome</keyword>
<sequence>MFLECAGLSAAASALAENGGGGGTGLAAITGDIAALRSRCLQLVEALRQEKGRRLRAVGEGERQAGHVRALSEHVEKLMAYLKHEAAAKARAHEQQLRLQKEVELLRARGAALERKAAAKSRAISELREGSKILEDQLRLMDAKYVELRGKLDRTRARAAREVGAAKRDCTRLRVKWTTLSREFGGCGGLRGALLDEVDPAQVMAAAAAAAAPVLPAAAAAAHGSRAAAKPAAAAAPRAAATDAAKSGAAATHQLLKPRRSQTARPLGGPRSWLSTAEEGVTSSVDGRAQSQPVLAPPVGGAGKGIAGGGGRGLRGNVHMPKGFEAKVTLGNIQMLA</sequence>
<organism evidence="2 3">
    <name type="scientific">Tribonema minus</name>
    <dbReference type="NCBI Taxonomy" id="303371"/>
    <lineage>
        <taxon>Eukaryota</taxon>
        <taxon>Sar</taxon>
        <taxon>Stramenopiles</taxon>
        <taxon>Ochrophyta</taxon>
        <taxon>PX clade</taxon>
        <taxon>Xanthophyceae</taxon>
        <taxon>Tribonematales</taxon>
        <taxon>Tribonemataceae</taxon>
        <taxon>Tribonema</taxon>
    </lineage>
</organism>